<evidence type="ECO:0000256" key="4">
    <source>
        <dbReference type="ARBA" id="ARBA00022755"/>
    </source>
</evidence>
<dbReference type="OrthoDB" id="9803580at2"/>
<sequence>MMELRGLPVANSLTEAFKLRINQLKLGGITPKLSVIRIGNNEDDISYERSIIKKFSSLDAVAEVTGLPYDVRQETIEAVIKKMNNDNNVHGILLFRPFPEHLSYEKIKSVINGDKDVDCMSQTNMARLFSGEKNGYPPCTAQAVMEILDYYKVDLAGKKAVIVGRSLVVGKPLGILLLEKNATVTICHSKTKNLPEECRRADILIACAGSANMITREFTNPSQIVIDVGINVEEGRLCGDVKYDDVADYVQAITPVPGGVGTVTTIELLKHTIISAERYNAVVRI</sequence>
<dbReference type="STRING" id="1121322.SAMN02745136_01365"/>
<comment type="similarity">
    <text evidence="11">Belongs to the tetrahydrofolate dehydrogenase/cyclohydrolase family.</text>
</comment>
<dbReference type="GO" id="GO:0005829">
    <property type="term" value="C:cytosol"/>
    <property type="evidence" value="ECO:0007669"/>
    <property type="project" value="TreeGrafter"/>
</dbReference>
<dbReference type="SUPFAM" id="SSF53223">
    <property type="entry name" value="Aminoacid dehydrogenase-like, N-terminal domain"/>
    <property type="match status" value="1"/>
</dbReference>
<dbReference type="PRINTS" id="PR00085">
    <property type="entry name" value="THFDHDRGNASE"/>
</dbReference>
<keyword evidence="8 11" id="KW-0368">Histidine biosynthesis</keyword>
<gene>
    <name evidence="11" type="primary">folD</name>
    <name evidence="14" type="ORF">SAMN02745136_01365</name>
</gene>
<keyword evidence="4 11" id="KW-0658">Purine biosynthesis</keyword>
<comment type="function">
    <text evidence="11">Catalyzes the oxidation of 5,10-methylenetetrahydrofolate to 5,10-methenyltetrahydrofolate and then the hydrolysis of 5,10-methenyltetrahydrofolate to 10-formyltetrahydrofolate.</text>
</comment>
<evidence type="ECO:0000256" key="2">
    <source>
        <dbReference type="ARBA" id="ARBA00022563"/>
    </source>
</evidence>
<dbReference type="GO" id="GO:0006164">
    <property type="term" value="P:purine nucleotide biosynthetic process"/>
    <property type="evidence" value="ECO:0007669"/>
    <property type="project" value="UniProtKB-KW"/>
</dbReference>
<evidence type="ECO:0000256" key="11">
    <source>
        <dbReference type="HAMAP-Rule" id="MF_01576"/>
    </source>
</evidence>
<evidence type="ECO:0000256" key="5">
    <source>
        <dbReference type="ARBA" id="ARBA00022801"/>
    </source>
</evidence>
<dbReference type="GO" id="GO:0004488">
    <property type="term" value="F:methylenetetrahydrofolate dehydrogenase (NADP+) activity"/>
    <property type="evidence" value="ECO:0007669"/>
    <property type="project" value="UniProtKB-UniRule"/>
</dbReference>
<dbReference type="HAMAP" id="MF_01576">
    <property type="entry name" value="THF_DHG_CYH"/>
    <property type="match status" value="1"/>
</dbReference>
<name>A0A1M6NMF1_9FIRM</name>
<dbReference type="PANTHER" id="PTHR48099">
    <property type="entry name" value="C-1-TETRAHYDROFOLATE SYNTHASE, CYTOPLASMIC-RELATED"/>
    <property type="match status" value="1"/>
</dbReference>
<comment type="pathway">
    <text evidence="1 11">One-carbon metabolism; tetrahydrofolate interconversion.</text>
</comment>
<dbReference type="FunFam" id="3.40.50.720:FF:000094">
    <property type="entry name" value="Bifunctional protein FolD"/>
    <property type="match status" value="1"/>
</dbReference>
<evidence type="ECO:0000259" key="13">
    <source>
        <dbReference type="Pfam" id="PF02882"/>
    </source>
</evidence>
<dbReference type="InterPro" id="IPR036291">
    <property type="entry name" value="NAD(P)-bd_dom_sf"/>
</dbReference>
<dbReference type="GO" id="GO:0004477">
    <property type="term" value="F:methenyltetrahydrofolate cyclohydrolase activity"/>
    <property type="evidence" value="ECO:0007669"/>
    <property type="project" value="UniProtKB-UniRule"/>
</dbReference>
<feature type="binding site" evidence="11">
    <location>
        <position position="230"/>
    </location>
    <ligand>
        <name>NADP(+)</name>
        <dbReference type="ChEBI" id="CHEBI:58349"/>
    </ligand>
</feature>
<keyword evidence="2 11" id="KW-0554">One-carbon metabolism</keyword>
<accession>A0A1M6NMF1</accession>
<dbReference type="GO" id="GO:0009086">
    <property type="term" value="P:methionine biosynthetic process"/>
    <property type="evidence" value="ECO:0007669"/>
    <property type="project" value="UniProtKB-KW"/>
</dbReference>
<dbReference type="EC" id="1.5.1.5" evidence="11"/>
<evidence type="ECO:0000259" key="12">
    <source>
        <dbReference type="Pfam" id="PF00763"/>
    </source>
</evidence>
<dbReference type="Gene3D" id="3.40.50.720">
    <property type="entry name" value="NAD(P)-binding Rossmann-like Domain"/>
    <property type="match status" value="1"/>
</dbReference>
<dbReference type="InterPro" id="IPR046346">
    <property type="entry name" value="Aminoacid_DH-like_N_sf"/>
</dbReference>
<keyword evidence="9 11" id="KW-0486">Methionine biosynthesis</keyword>
<dbReference type="Proteomes" id="UP000184386">
    <property type="component" value="Unassembled WGS sequence"/>
</dbReference>
<dbReference type="AlphaFoldDB" id="A0A1M6NMF1"/>
<comment type="subunit">
    <text evidence="11">Homodimer.</text>
</comment>
<evidence type="ECO:0000256" key="3">
    <source>
        <dbReference type="ARBA" id="ARBA00022605"/>
    </source>
</evidence>
<dbReference type="GO" id="GO:0035999">
    <property type="term" value="P:tetrahydrofolate interconversion"/>
    <property type="evidence" value="ECO:0007669"/>
    <property type="project" value="UniProtKB-UniRule"/>
</dbReference>
<dbReference type="Gene3D" id="3.40.50.10860">
    <property type="entry name" value="Leucine Dehydrogenase, chain A, domain 1"/>
    <property type="match status" value="1"/>
</dbReference>
<dbReference type="UniPathway" id="UPA00193"/>
<feature type="domain" description="Tetrahydrofolate dehydrogenase/cyclohydrolase NAD(P)-binding" evidence="13">
    <location>
        <begin position="138"/>
        <end position="278"/>
    </location>
</feature>
<protein>
    <recommendedName>
        <fullName evidence="11">Bifunctional protein FolD</fullName>
    </recommendedName>
    <domain>
        <recommendedName>
            <fullName evidence="11">Methylenetetrahydrofolate dehydrogenase</fullName>
            <ecNumber evidence="11">1.5.1.5</ecNumber>
        </recommendedName>
    </domain>
    <domain>
        <recommendedName>
            <fullName evidence="11">Methenyltetrahydrofolate cyclohydrolase</fullName>
            <ecNumber evidence="11">3.5.4.9</ecNumber>
        </recommendedName>
    </domain>
</protein>
<dbReference type="InterPro" id="IPR020631">
    <property type="entry name" value="THF_DH/CycHdrlase_NAD-bd_dom"/>
</dbReference>
<dbReference type="SUPFAM" id="SSF51735">
    <property type="entry name" value="NAD(P)-binding Rossmann-fold domains"/>
    <property type="match status" value="1"/>
</dbReference>
<evidence type="ECO:0000256" key="1">
    <source>
        <dbReference type="ARBA" id="ARBA00004777"/>
    </source>
</evidence>
<proteinExistence type="inferred from homology"/>
<evidence type="ECO:0000313" key="14">
    <source>
        <dbReference type="EMBL" id="SHJ96865.1"/>
    </source>
</evidence>
<keyword evidence="6 11" id="KW-0521">NADP</keyword>
<comment type="catalytic activity">
    <reaction evidence="11">
        <text>(6R)-5,10-methenyltetrahydrofolate + H2O = (6R)-10-formyltetrahydrofolate + H(+)</text>
        <dbReference type="Rhea" id="RHEA:23700"/>
        <dbReference type="ChEBI" id="CHEBI:15377"/>
        <dbReference type="ChEBI" id="CHEBI:15378"/>
        <dbReference type="ChEBI" id="CHEBI:57455"/>
        <dbReference type="ChEBI" id="CHEBI:195366"/>
        <dbReference type="EC" id="3.5.4.9"/>
    </reaction>
</comment>
<keyword evidence="15" id="KW-1185">Reference proteome</keyword>
<dbReference type="GO" id="GO:0000105">
    <property type="term" value="P:L-histidine biosynthetic process"/>
    <property type="evidence" value="ECO:0007669"/>
    <property type="project" value="UniProtKB-KW"/>
</dbReference>
<dbReference type="InterPro" id="IPR020630">
    <property type="entry name" value="THF_DH/CycHdrlase_cat_dom"/>
</dbReference>
<dbReference type="PANTHER" id="PTHR48099:SF5">
    <property type="entry name" value="C-1-TETRAHYDROFOLATE SYNTHASE, CYTOPLASMIC"/>
    <property type="match status" value="1"/>
</dbReference>
<dbReference type="Pfam" id="PF00763">
    <property type="entry name" value="THF_DHG_CYH"/>
    <property type="match status" value="1"/>
</dbReference>
<keyword evidence="3 11" id="KW-0028">Amino-acid biosynthesis</keyword>
<dbReference type="CDD" id="cd01080">
    <property type="entry name" value="NAD_bind_m-THF_DH_Cyclohyd"/>
    <property type="match status" value="1"/>
</dbReference>
<keyword evidence="5 11" id="KW-0378">Hydrolase</keyword>
<feature type="binding site" evidence="11">
    <location>
        <begin position="164"/>
        <end position="166"/>
    </location>
    <ligand>
        <name>NADP(+)</name>
        <dbReference type="ChEBI" id="CHEBI:58349"/>
    </ligand>
</feature>
<evidence type="ECO:0000256" key="7">
    <source>
        <dbReference type="ARBA" id="ARBA00023002"/>
    </source>
</evidence>
<feature type="domain" description="Tetrahydrofolate dehydrogenase/cyclohydrolase catalytic" evidence="12">
    <location>
        <begin position="4"/>
        <end position="118"/>
    </location>
</feature>
<dbReference type="EC" id="3.5.4.9" evidence="11"/>
<evidence type="ECO:0000256" key="6">
    <source>
        <dbReference type="ARBA" id="ARBA00022857"/>
    </source>
</evidence>
<dbReference type="InterPro" id="IPR000672">
    <property type="entry name" value="THF_DH/CycHdrlase"/>
</dbReference>
<evidence type="ECO:0000256" key="8">
    <source>
        <dbReference type="ARBA" id="ARBA00023102"/>
    </source>
</evidence>
<evidence type="ECO:0000256" key="9">
    <source>
        <dbReference type="ARBA" id="ARBA00023167"/>
    </source>
</evidence>
<dbReference type="RefSeq" id="WP_073274180.1">
    <property type="nucleotide sequence ID" value="NZ_FRAC01000008.1"/>
</dbReference>
<comment type="catalytic activity">
    <reaction evidence="11">
        <text>(6R)-5,10-methylene-5,6,7,8-tetrahydrofolate + NADP(+) = (6R)-5,10-methenyltetrahydrofolate + NADPH</text>
        <dbReference type="Rhea" id="RHEA:22812"/>
        <dbReference type="ChEBI" id="CHEBI:15636"/>
        <dbReference type="ChEBI" id="CHEBI:57455"/>
        <dbReference type="ChEBI" id="CHEBI:57783"/>
        <dbReference type="ChEBI" id="CHEBI:58349"/>
        <dbReference type="EC" id="1.5.1.5"/>
    </reaction>
</comment>
<evidence type="ECO:0000313" key="15">
    <source>
        <dbReference type="Proteomes" id="UP000184386"/>
    </source>
</evidence>
<dbReference type="Pfam" id="PF02882">
    <property type="entry name" value="THF_DHG_CYH_C"/>
    <property type="match status" value="1"/>
</dbReference>
<reference evidence="14 15" key="1">
    <citation type="submission" date="2016-11" db="EMBL/GenBank/DDBJ databases">
        <authorList>
            <person name="Jaros S."/>
            <person name="Januszkiewicz K."/>
            <person name="Wedrychowicz H."/>
        </authorList>
    </citation>
    <scope>NUCLEOTIDE SEQUENCE [LARGE SCALE GENOMIC DNA]</scope>
    <source>
        <strain evidence="14 15">DSM 15929</strain>
    </source>
</reference>
<evidence type="ECO:0000256" key="10">
    <source>
        <dbReference type="ARBA" id="ARBA00023268"/>
    </source>
</evidence>
<dbReference type="EMBL" id="FRAC01000008">
    <property type="protein sequence ID" value="SHJ96865.1"/>
    <property type="molecule type" value="Genomic_DNA"/>
</dbReference>
<comment type="caution">
    <text evidence="11">Lacks conserved residue(s) required for the propagation of feature annotation.</text>
</comment>
<organism evidence="14 15">
    <name type="scientific">Anaerocolumna jejuensis DSM 15929</name>
    <dbReference type="NCBI Taxonomy" id="1121322"/>
    <lineage>
        <taxon>Bacteria</taxon>
        <taxon>Bacillati</taxon>
        <taxon>Bacillota</taxon>
        <taxon>Clostridia</taxon>
        <taxon>Lachnospirales</taxon>
        <taxon>Lachnospiraceae</taxon>
        <taxon>Anaerocolumna</taxon>
    </lineage>
</organism>
<keyword evidence="7 11" id="KW-0560">Oxidoreductase</keyword>
<keyword evidence="10 11" id="KW-0511">Multifunctional enzyme</keyword>